<gene>
    <name evidence="1" type="ORF">DSO57_1020129</name>
</gene>
<name>A0ACC2TEV1_9FUNG</name>
<dbReference type="EMBL" id="QTSX02002933">
    <property type="protein sequence ID" value="KAJ9073096.1"/>
    <property type="molecule type" value="Genomic_DNA"/>
</dbReference>
<proteinExistence type="predicted"/>
<reference evidence="1" key="1">
    <citation type="submission" date="2022-04" db="EMBL/GenBank/DDBJ databases">
        <title>Genome of the entomopathogenic fungus Entomophthora muscae.</title>
        <authorList>
            <person name="Elya C."/>
            <person name="Lovett B.R."/>
            <person name="Lee E."/>
            <person name="Macias A.M."/>
            <person name="Hajek A.E."/>
            <person name="De Bivort B.L."/>
            <person name="Kasson M.T."/>
            <person name="De Fine Licht H.H."/>
            <person name="Stajich J.E."/>
        </authorList>
    </citation>
    <scope>NUCLEOTIDE SEQUENCE</scope>
    <source>
        <strain evidence="1">Berkeley</strain>
    </source>
</reference>
<sequence length="156" mass="17424">MQTLSAYKFKYEFVSGSLNILPDLLSHNPSMFPSNAEDNPQITLIPTLSVLLPTPGLLVLLVLVPEFPLVLLGSLLHDVVSTQYTLPDGQVILSKLSPEHPLLGPYVLKERIVYQNNRVWVPKSLRECILTEHHNSLLFGHPGSSKLLNLIRCTYS</sequence>
<comment type="caution">
    <text evidence="1">The sequence shown here is derived from an EMBL/GenBank/DDBJ whole genome shotgun (WGS) entry which is preliminary data.</text>
</comment>
<accession>A0ACC2TEV1</accession>
<evidence type="ECO:0000313" key="1">
    <source>
        <dbReference type="EMBL" id="KAJ9073096.1"/>
    </source>
</evidence>
<protein>
    <submittedName>
        <fullName evidence="1">Uncharacterized protein</fullName>
    </submittedName>
</protein>
<evidence type="ECO:0000313" key="2">
    <source>
        <dbReference type="Proteomes" id="UP001165960"/>
    </source>
</evidence>
<keyword evidence="2" id="KW-1185">Reference proteome</keyword>
<dbReference type="Proteomes" id="UP001165960">
    <property type="component" value="Unassembled WGS sequence"/>
</dbReference>
<organism evidence="1 2">
    <name type="scientific">Entomophthora muscae</name>
    <dbReference type="NCBI Taxonomy" id="34485"/>
    <lineage>
        <taxon>Eukaryota</taxon>
        <taxon>Fungi</taxon>
        <taxon>Fungi incertae sedis</taxon>
        <taxon>Zoopagomycota</taxon>
        <taxon>Entomophthoromycotina</taxon>
        <taxon>Entomophthoromycetes</taxon>
        <taxon>Entomophthorales</taxon>
        <taxon>Entomophthoraceae</taxon>
        <taxon>Entomophthora</taxon>
    </lineage>
</organism>